<keyword evidence="1" id="KW-1133">Transmembrane helix</keyword>
<dbReference type="RefSeq" id="WP_129349012.1">
    <property type="nucleotide sequence ID" value="NZ_CP026538.1"/>
</dbReference>
<sequence length="273" mass="27576">MNERGLVRLRAALGWLAAGLCLSAAVALADSFVSSVRTGPNTFSVPAGGTESLSGPLPVEAKDAGDMAVSIDRPGVSLTITTQTQGFWMGNRMWQGTLTAAPDAAPGMATVVLRGPGGDAASPPQPFFIHLFSDEAALKAASQSHFVRLAGLSPMAAAGYLLAAACLVGCGVYLASRRLEAIWTSQGKAVVYMTKKTPDGLLISFALGSEQGLATGCAVDVHDESGLPVAKASVVRCSAADAAALVVGQDKVTLGNIVSLAAAPAKTADAPPA</sequence>
<evidence type="ECO:0000313" key="3">
    <source>
        <dbReference type="EMBL" id="QAZ66076.1"/>
    </source>
</evidence>
<keyword evidence="1" id="KW-0472">Membrane</keyword>
<feature type="signal peptide" evidence="2">
    <location>
        <begin position="1"/>
        <end position="29"/>
    </location>
</feature>
<keyword evidence="4" id="KW-1185">Reference proteome</keyword>
<evidence type="ECO:0000256" key="1">
    <source>
        <dbReference type="SAM" id="Phobius"/>
    </source>
</evidence>
<dbReference type="KEGG" id="dcb:C3Y92_01985"/>
<gene>
    <name evidence="3" type="ORF">C3Y92_01985</name>
</gene>
<accession>A0A4P6HHW0</accession>
<proteinExistence type="predicted"/>
<feature type="chain" id="PRO_5020833582" evidence="2">
    <location>
        <begin position="30"/>
        <end position="273"/>
    </location>
</feature>
<evidence type="ECO:0000256" key="2">
    <source>
        <dbReference type="SAM" id="SignalP"/>
    </source>
</evidence>
<name>A0A4P6HHW0_9BACT</name>
<reference evidence="3 4" key="1">
    <citation type="submission" date="2018-02" db="EMBL/GenBank/DDBJ databases">
        <title>Genome sequence of Desulfovibrio carbinolicus DSM 3852.</title>
        <authorList>
            <person name="Wilbanks E."/>
            <person name="Skennerton C.T."/>
            <person name="Orphan V.J."/>
        </authorList>
    </citation>
    <scope>NUCLEOTIDE SEQUENCE [LARGE SCALE GENOMIC DNA]</scope>
    <source>
        <strain evidence="3 4">DSM 3852</strain>
    </source>
</reference>
<dbReference type="Proteomes" id="UP000293296">
    <property type="component" value="Chromosome"/>
</dbReference>
<keyword evidence="2" id="KW-0732">Signal</keyword>
<organism evidence="3 4">
    <name type="scientific">Solidesulfovibrio carbinolicus</name>
    <dbReference type="NCBI Taxonomy" id="296842"/>
    <lineage>
        <taxon>Bacteria</taxon>
        <taxon>Pseudomonadati</taxon>
        <taxon>Thermodesulfobacteriota</taxon>
        <taxon>Desulfovibrionia</taxon>
        <taxon>Desulfovibrionales</taxon>
        <taxon>Desulfovibrionaceae</taxon>
        <taxon>Solidesulfovibrio</taxon>
    </lineage>
</organism>
<dbReference type="OrthoDB" id="5457666at2"/>
<dbReference type="EMBL" id="CP026538">
    <property type="protein sequence ID" value="QAZ66076.1"/>
    <property type="molecule type" value="Genomic_DNA"/>
</dbReference>
<feature type="transmembrane region" description="Helical" evidence="1">
    <location>
        <begin position="155"/>
        <end position="175"/>
    </location>
</feature>
<protein>
    <submittedName>
        <fullName evidence="3">Uncharacterized protein</fullName>
    </submittedName>
</protein>
<keyword evidence="1" id="KW-0812">Transmembrane</keyword>
<dbReference type="AlphaFoldDB" id="A0A4P6HHW0"/>
<evidence type="ECO:0000313" key="4">
    <source>
        <dbReference type="Proteomes" id="UP000293296"/>
    </source>
</evidence>